<sequence>MSEKKGGYYDSSAGDTNFRRKWDRAEYEQRAKDRERGILDKDDQRKRKGGKPKESDEPPSSERELLKAREEAIDLTSNLNKTVVVQASNIASRQPGYYCEVCDCVVKDSVNYLDHINGRSHQRNMGMSMRVERSTVDQVRARLEALKRKVNEPELDFDARIERAQKEDEEEKRARKREKKERKKKRKEEAPPEVAATDDIDIASMMGFGGFGTSKK</sequence>
<dbReference type="RefSeq" id="XP_016608474.1">
    <property type="nucleotide sequence ID" value="XM_016752987.1"/>
</dbReference>
<keyword evidence="4" id="KW-0539">Nucleus</keyword>
<dbReference type="SMART" id="SM00451">
    <property type="entry name" value="ZnF_U1"/>
    <property type="match status" value="1"/>
</dbReference>
<feature type="region of interest" description="Disordered" evidence="5">
    <location>
        <begin position="1"/>
        <end position="64"/>
    </location>
</feature>
<keyword evidence="2" id="KW-0863">Zinc-finger</keyword>
<feature type="compositionally biased region" description="Basic and acidic residues" evidence="5">
    <location>
        <begin position="17"/>
        <end position="64"/>
    </location>
</feature>
<evidence type="ECO:0000313" key="8">
    <source>
        <dbReference type="Proteomes" id="UP000053201"/>
    </source>
</evidence>
<dbReference type="InterPro" id="IPR036236">
    <property type="entry name" value="Znf_C2H2_sf"/>
</dbReference>
<keyword evidence="8" id="KW-1185">Reference proteome</keyword>
<evidence type="ECO:0000256" key="5">
    <source>
        <dbReference type="SAM" id="MobiDB-lite"/>
    </source>
</evidence>
<evidence type="ECO:0000256" key="3">
    <source>
        <dbReference type="ARBA" id="ARBA00022833"/>
    </source>
</evidence>
<dbReference type="InterPro" id="IPR013087">
    <property type="entry name" value="Znf_C2H2_type"/>
</dbReference>
<dbReference type="GO" id="GO:0003676">
    <property type="term" value="F:nucleic acid binding"/>
    <property type="evidence" value="ECO:0007669"/>
    <property type="project" value="InterPro"/>
</dbReference>
<dbReference type="Gene3D" id="3.30.160.60">
    <property type="entry name" value="Classic Zinc Finger"/>
    <property type="match status" value="1"/>
</dbReference>
<dbReference type="InterPro" id="IPR003604">
    <property type="entry name" value="Matrin/U1-like-C_Znf_C2H2"/>
</dbReference>
<protein>
    <recommendedName>
        <fullName evidence="6">U1-type domain-containing protein</fullName>
    </recommendedName>
</protein>
<accession>A0A0L0HHU6</accession>
<dbReference type="InParanoid" id="A0A0L0HHU6"/>
<dbReference type="InterPro" id="IPR040107">
    <property type="entry name" value="Snu23"/>
</dbReference>
<dbReference type="GO" id="GO:0046540">
    <property type="term" value="C:U4/U6 x U5 tri-snRNP complex"/>
    <property type="evidence" value="ECO:0007669"/>
    <property type="project" value="TreeGrafter"/>
</dbReference>
<dbReference type="PANTHER" id="PTHR45986:SF1">
    <property type="entry name" value="ZINC FINGER MATRIN-TYPE PROTEIN 2"/>
    <property type="match status" value="1"/>
</dbReference>
<dbReference type="GO" id="GO:0000398">
    <property type="term" value="P:mRNA splicing, via spliceosome"/>
    <property type="evidence" value="ECO:0007669"/>
    <property type="project" value="InterPro"/>
</dbReference>
<dbReference type="PANTHER" id="PTHR45986">
    <property type="entry name" value="ZINC FINGER MATRIN-TYPE PROTEIN 2"/>
    <property type="match status" value="1"/>
</dbReference>
<dbReference type="VEuPathDB" id="FungiDB:SPPG_04754"/>
<dbReference type="eggNOG" id="KOG4727">
    <property type="taxonomic scope" value="Eukaryota"/>
</dbReference>
<organism evidence="7 8">
    <name type="scientific">Spizellomyces punctatus (strain DAOM BR117)</name>
    <dbReference type="NCBI Taxonomy" id="645134"/>
    <lineage>
        <taxon>Eukaryota</taxon>
        <taxon>Fungi</taxon>
        <taxon>Fungi incertae sedis</taxon>
        <taxon>Chytridiomycota</taxon>
        <taxon>Chytridiomycota incertae sedis</taxon>
        <taxon>Chytridiomycetes</taxon>
        <taxon>Spizellomycetales</taxon>
        <taxon>Spizellomycetaceae</taxon>
        <taxon>Spizellomyces</taxon>
    </lineage>
</organism>
<feature type="domain" description="U1-type" evidence="6">
    <location>
        <begin position="94"/>
        <end position="128"/>
    </location>
</feature>
<feature type="region of interest" description="Disordered" evidence="5">
    <location>
        <begin position="162"/>
        <end position="216"/>
    </location>
</feature>
<dbReference type="AlphaFoldDB" id="A0A0L0HHU6"/>
<dbReference type="Proteomes" id="UP000053201">
    <property type="component" value="Unassembled WGS sequence"/>
</dbReference>
<dbReference type="STRING" id="645134.A0A0L0HHU6"/>
<dbReference type="FunFam" id="3.30.160.60:FF:000491">
    <property type="entry name" value="zinc finger matrin-type protein 2-like"/>
    <property type="match status" value="1"/>
</dbReference>
<reference evidence="7 8" key="1">
    <citation type="submission" date="2009-08" db="EMBL/GenBank/DDBJ databases">
        <title>The Genome Sequence of Spizellomyces punctatus strain DAOM BR117.</title>
        <authorList>
            <consortium name="The Broad Institute Genome Sequencing Platform"/>
            <person name="Russ C."/>
            <person name="Cuomo C."/>
            <person name="Shea T."/>
            <person name="Young S.K."/>
            <person name="Zeng Q."/>
            <person name="Koehrsen M."/>
            <person name="Haas B."/>
            <person name="Borodovsky M."/>
            <person name="Guigo R."/>
            <person name="Alvarado L."/>
            <person name="Berlin A."/>
            <person name="Bochicchio J."/>
            <person name="Borenstein D."/>
            <person name="Chapman S."/>
            <person name="Chen Z."/>
            <person name="Engels R."/>
            <person name="Freedman E."/>
            <person name="Gellesch M."/>
            <person name="Goldberg J."/>
            <person name="Griggs A."/>
            <person name="Gujja S."/>
            <person name="Heiman D."/>
            <person name="Hepburn T."/>
            <person name="Howarth C."/>
            <person name="Jen D."/>
            <person name="Larson L."/>
            <person name="Lewis B."/>
            <person name="Mehta T."/>
            <person name="Park D."/>
            <person name="Pearson M."/>
            <person name="Roberts A."/>
            <person name="Saif S."/>
            <person name="Shenoy N."/>
            <person name="Sisk P."/>
            <person name="Stolte C."/>
            <person name="Sykes S."/>
            <person name="Thomson T."/>
            <person name="Walk T."/>
            <person name="White J."/>
            <person name="Yandava C."/>
            <person name="Burger G."/>
            <person name="Gray M.W."/>
            <person name="Holland P.W.H."/>
            <person name="King N."/>
            <person name="Lang F.B.F."/>
            <person name="Roger A.J."/>
            <person name="Ruiz-Trillo I."/>
            <person name="Lander E."/>
            <person name="Nusbaum C."/>
        </authorList>
    </citation>
    <scope>NUCLEOTIDE SEQUENCE [LARGE SCALE GENOMIC DNA]</scope>
    <source>
        <strain evidence="7 8">DAOM BR117</strain>
    </source>
</reference>
<evidence type="ECO:0000256" key="1">
    <source>
        <dbReference type="ARBA" id="ARBA00022723"/>
    </source>
</evidence>
<dbReference type="GO" id="GO:0008270">
    <property type="term" value="F:zinc ion binding"/>
    <property type="evidence" value="ECO:0007669"/>
    <property type="project" value="UniProtKB-KW"/>
</dbReference>
<dbReference type="GeneID" id="27688185"/>
<gene>
    <name evidence="7" type="ORF">SPPG_04754</name>
</gene>
<evidence type="ECO:0000256" key="2">
    <source>
        <dbReference type="ARBA" id="ARBA00022771"/>
    </source>
</evidence>
<dbReference type="FunCoup" id="A0A0L0HHU6">
    <property type="interactions" value="374"/>
</dbReference>
<dbReference type="OMA" id="VDHRRKW"/>
<keyword evidence="1" id="KW-0479">Metal-binding</keyword>
<feature type="compositionally biased region" description="Gly residues" evidence="5">
    <location>
        <begin position="207"/>
        <end position="216"/>
    </location>
</feature>
<proteinExistence type="predicted"/>
<evidence type="ECO:0000313" key="7">
    <source>
        <dbReference type="EMBL" id="KND00435.1"/>
    </source>
</evidence>
<dbReference type="SUPFAM" id="SSF57667">
    <property type="entry name" value="beta-beta-alpha zinc fingers"/>
    <property type="match status" value="1"/>
</dbReference>
<dbReference type="OrthoDB" id="30343at2759"/>
<evidence type="ECO:0000259" key="6">
    <source>
        <dbReference type="SMART" id="SM00451"/>
    </source>
</evidence>
<evidence type="ECO:0000256" key="4">
    <source>
        <dbReference type="ARBA" id="ARBA00023242"/>
    </source>
</evidence>
<dbReference type="Pfam" id="PF12874">
    <property type="entry name" value="zf-met"/>
    <property type="match status" value="1"/>
</dbReference>
<dbReference type="GO" id="GO:0005681">
    <property type="term" value="C:spliceosomal complex"/>
    <property type="evidence" value="ECO:0007669"/>
    <property type="project" value="InterPro"/>
</dbReference>
<keyword evidence="3" id="KW-0862">Zinc</keyword>
<dbReference type="EMBL" id="KQ257456">
    <property type="protein sequence ID" value="KND00435.1"/>
    <property type="molecule type" value="Genomic_DNA"/>
</dbReference>
<name>A0A0L0HHU6_SPIPD</name>
<feature type="compositionally biased region" description="Basic residues" evidence="5">
    <location>
        <begin position="174"/>
        <end position="186"/>
    </location>
</feature>